<comment type="caution">
    <text evidence="3">The sequence shown here is derived from an EMBL/GenBank/DDBJ whole genome shotgun (WGS) entry which is preliminary data.</text>
</comment>
<keyword evidence="3" id="KW-0808">Transferase</keyword>
<keyword evidence="2" id="KW-0472">Membrane</keyword>
<gene>
    <name evidence="3" type="ORF">F3Y22_tig00112281pilonHSYRG00192</name>
</gene>
<evidence type="ECO:0000313" key="3">
    <source>
        <dbReference type="EMBL" id="KAE8668934.1"/>
    </source>
</evidence>
<evidence type="ECO:0000256" key="2">
    <source>
        <dbReference type="SAM" id="Phobius"/>
    </source>
</evidence>
<feature type="compositionally biased region" description="Basic and acidic residues" evidence="1">
    <location>
        <begin position="57"/>
        <end position="66"/>
    </location>
</feature>
<accession>A0A6A2YC30</accession>
<name>A0A6A2YC30_HIBSY</name>
<feature type="compositionally biased region" description="Polar residues" evidence="1">
    <location>
        <begin position="13"/>
        <end position="28"/>
    </location>
</feature>
<feature type="transmembrane region" description="Helical" evidence="2">
    <location>
        <begin position="176"/>
        <end position="196"/>
    </location>
</feature>
<keyword evidence="2" id="KW-1133">Transmembrane helix</keyword>
<reference evidence="3" key="1">
    <citation type="submission" date="2019-09" db="EMBL/GenBank/DDBJ databases">
        <title>Draft genome information of white flower Hibiscus syriacus.</title>
        <authorList>
            <person name="Kim Y.-M."/>
        </authorList>
    </citation>
    <scope>NUCLEOTIDE SEQUENCE [LARGE SCALE GENOMIC DNA]</scope>
    <source>
        <strain evidence="3">YM2019G1</strain>
    </source>
</reference>
<dbReference type="GO" id="GO:0008168">
    <property type="term" value="F:methyltransferase activity"/>
    <property type="evidence" value="ECO:0007669"/>
    <property type="project" value="UniProtKB-KW"/>
</dbReference>
<keyword evidence="2" id="KW-0812">Transmembrane</keyword>
<feature type="transmembrane region" description="Helical" evidence="2">
    <location>
        <begin position="222"/>
        <end position="243"/>
    </location>
</feature>
<protein>
    <submittedName>
        <fullName evidence="3">S-adenosyl-L-methionine-dependent methyltransferases superfamily protein</fullName>
    </submittedName>
</protein>
<dbReference type="PANTHER" id="PTHR33116:SF75">
    <property type="entry name" value="RIBONUCLEASE H PROTEIN"/>
    <property type="match status" value="1"/>
</dbReference>
<dbReference type="AlphaFoldDB" id="A0A6A2YC30"/>
<proteinExistence type="predicted"/>
<dbReference type="Proteomes" id="UP000436088">
    <property type="component" value="Unassembled WGS sequence"/>
</dbReference>
<evidence type="ECO:0000256" key="1">
    <source>
        <dbReference type="SAM" id="MobiDB-lite"/>
    </source>
</evidence>
<sequence length="975" mass="110540">MAGMRLSPEDSSEANQHLSAPHQQQFQTGREVASDDDRSVAADSWSIKSDYGSTLDDEQRHADAAESSHPLPISVPLLTTDECYHETSSFLLVCSDKDEPDADAMTSMLGLQSYWDAAYLDELANFREHGHVGEIWFGTDVMDTVISWTKSLCIDVSQGHIMNQVGEAKSHLLNRMISICLPGVYLTLARAMVWSFRNFLSKGTLKILPVVMMRATPGFRKFRIILVLPLAVVATFLHIYLGIELDTQLQHCYVPQPTAFYPPCHEITPNIAAVTTCGAPVINSTCPICISVDFYASIYIFLEMQPLTRSPFKYLNILLGSMGVSVGLQHNSPTSESRSRKPFRLFNYLMDEEGFEDLVVSSIQSEKKISLIEEDIQQKQGVDSEVLTELKNFRAELWKLHKIQEQIWFQYSRTNWIVDGDRNTKYFHTCATIRNKRNALLALNFKGETVEDPTAIMAIVKEIYLEHNQFLEKEFSEEEVWDAVNSCGSNKALEWEHGVNHTFITLIPKISNIGGLDDFRPISLVGGLYKILSKCLSRRLRSCISDLISPSQFALSRPANPGLFLIANEGIDFWRKNGLKGIMKEMGFGSRWIGWISKCITSATVSVLVNGVPTRKFQWRGVFGMLNLKKCKLFGVNLKEEEIKDWAAMIGCSVGSFPSEYLGLPLGPHRNSNILWDPVVQSFNKRLAGWKGSSLSLAGRLVLIKSVLSSLPILFVNVQGSSFSLQDSKFYYVKFLWGGGDGKKKIHWVSWSDVCKPKIEGGLGVPNLNVVNRALLEKWAWRFAIEREAVWREMLCIKYKLEPSLMQFDSKVSPKFSWMWRDMLSNHYKADSLGCSIRGKYSYKIGNERNIRFWQDNWAMDHPLMVLFPRIFSIAVNKAGRLFQFGEFSSGGWIWNVQLRRELNDWEFEQWANLMAFISDFSISADAADGLFWKGNGEGVFTVKSCVNLSYSGSPDSEEAKFWKSNVWRGLCLQE</sequence>
<organism evidence="3 4">
    <name type="scientific">Hibiscus syriacus</name>
    <name type="common">Rose of Sharon</name>
    <dbReference type="NCBI Taxonomy" id="106335"/>
    <lineage>
        <taxon>Eukaryota</taxon>
        <taxon>Viridiplantae</taxon>
        <taxon>Streptophyta</taxon>
        <taxon>Embryophyta</taxon>
        <taxon>Tracheophyta</taxon>
        <taxon>Spermatophyta</taxon>
        <taxon>Magnoliopsida</taxon>
        <taxon>eudicotyledons</taxon>
        <taxon>Gunneridae</taxon>
        <taxon>Pentapetalae</taxon>
        <taxon>rosids</taxon>
        <taxon>malvids</taxon>
        <taxon>Malvales</taxon>
        <taxon>Malvaceae</taxon>
        <taxon>Malvoideae</taxon>
        <taxon>Hibiscus</taxon>
    </lineage>
</organism>
<feature type="region of interest" description="Disordered" evidence="1">
    <location>
        <begin position="1"/>
        <end position="73"/>
    </location>
</feature>
<keyword evidence="3" id="KW-0489">Methyltransferase</keyword>
<dbReference type="PANTHER" id="PTHR33116">
    <property type="entry name" value="REVERSE TRANSCRIPTASE ZINC-BINDING DOMAIN-CONTAINING PROTEIN-RELATED-RELATED"/>
    <property type="match status" value="1"/>
</dbReference>
<dbReference type="GO" id="GO:0032259">
    <property type="term" value="P:methylation"/>
    <property type="evidence" value="ECO:0007669"/>
    <property type="project" value="UniProtKB-KW"/>
</dbReference>
<evidence type="ECO:0000313" key="4">
    <source>
        <dbReference type="Proteomes" id="UP000436088"/>
    </source>
</evidence>
<keyword evidence="4" id="KW-1185">Reference proteome</keyword>
<dbReference type="EMBL" id="VEPZ02001541">
    <property type="protein sequence ID" value="KAE8668934.1"/>
    <property type="molecule type" value="Genomic_DNA"/>
</dbReference>